<sequence length="635" mass="71580">MLERQGNITPHVNQFICTSSGFDFLRHISSCLDELCNKSTRLANLPLPIPMAPITSLTLRDPLLMNEAYCYSSTTLATTASISDDLSSPRTPHTPRTLYAQTFDNSNRLRTSRSLTPQRRPTYRKDISTLMTGFTTTDEEFDALPIVMRRKYFSTLERLRFAESSRTNALNELPIQRNQRSGHTTLADRRGLYVPPIFEPPRNAIPRKLRKVSKDHSIKSLSSKEVSWYLTLPEKIKRKQFTRDEQVILAGRLRESVILDAADEAILKSRRVSRNLSALSVVPSPTLSIPDWRSEEEPASGSPMDQSIYESFRWMEEEQDLDLKLVLDDYHANLEGAIIPSTESTRRPSFRRTMSINKTPFGRNSLSSIGPRSPKLEGYHGRNKSKALSMMVPKHTVQDLVSSIDPNATHYQDPEARLKLRVYLASPQKFDEAIEFGFPSIEGGPDDKENKAPRAPVHRTGKSHSTETGHSFLLNDIDTVSLFEDDVSMIELDSPVTPIDKEATYRTRHMVSTLSGNSFKASNGSSRPGISRSSTHKPHEAYTYAMAGSREMTLRMTLTRPDLRADENVIYGWQASNKPARESVVPQVLDEKVMRGPSSGADGRRTPEDKETGVVKRIWNRVKSQRKGSVQLKSG</sequence>
<feature type="region of interest" description="Disordered" evidence="1">
    <location>
        <begin position="355"/>
        <end position="378"/>
    </location>
</feature>
<reference evidence="2" key="1">
    <citation type="journal article" date="2021" name="IMA Fungus">
        <title>Genomic characterization of three marine fungi, including Emericellopsis atlantica sp. nov. with signatures of a generalist lifestyle and marine biomass degradation.</title>
        <authorList>
            <person name="Hagestad O.C."/>
            <person name="Hou L."/>
            <person name="Andersen J.H."/>
            <person name="Hansen E.H."/>
            <person name="Altermark B."/>
            <person name="Li C."/>
            <person name="Kuhnert E."/>
            <person name="Cox R.J."/>
            <person name="Crous P.W."/>
            <person name="Spatafora J.W."/>
            <person name="Lail K."/>
            <person name="Amirebrahimi M."/>
            <person name="Lipzen A."/>
            <person name="Pangilinan J."/>
            <person name="Andreopoulos W."/>
            <person name="Hayes R.D."/>
            <person name="Ng V."/>
            <person name="Grigoriev I.V."/>
            <person name="Jackson S.A."/>
            <person name="Sutton T.D.S."/>
            <person name="Dobson A.D.W."/>
            <person name="Rama T."/>
        </authorList>
    </citation>
    <scope>NUCLEOTIDE SEQUENCE</scope>
    <source>
        <strain evidence="2">TRa3180A</strain>
    </source>
</reference>
<evidence type="ECO:0000313" key="2">
    <source>
        <dbReference type="EMBL" id="KAG9240970.1"/>
    </source>
</evidence>
<name>A0A9P7YWD5_9HELO</name>
<feature type="region of interest" description="Disordered" evidence="1">
    <location>
        <begin position="439"/>
        <end position="469"/>
    </location>
</feature>
<feature type="region of interest" description="Disordered" evidence="1">
    <location>
        <begin position="516"/>
        <end position="539"/>
    </location>
</feature>
<gene>
    <name evidence="2" type="ORF">BJ878DRAFT_523085</name>
</gene>
<comment type="caution">
    <text evidence="2">The sequence shown here is derived from an EMBL/GenBank/DDBJ whole genome shotgun (WGS) entry which is preliminary data.</text>
</comment>
<dbReference type="AlphaFoldDB" id="A0A9P7YWD5"/>
<evidence type="ECO:0000313" key="3">
    <source>
        <dbReference type="Proteomes" id="UP000887226"/>
    </source>
</evidence>
<feature type="compositionally biased region" description="Polar residues" evidence="1">
    <location>
        <begin position="516"/>
        <end position="533"/>
    </location>
</feature>
<dbReference type="EMBL" id="MU254298">
    <property type="protein sequence ID" value="KAG9240970.1"/>
    <property type="molecule type" value="Genomic_DNA"/>
</dbReference>
<keyword evidence="3" id="KW-1185">Reference proteome</keyword>
<dbReference type="Proteomes" id="UP000887226">
    <property type="component" value="Unassembled WGS sequence"/>
</dbReference>
<protein>
    <submittedName>
        <fullName evidence="2">Uncharacterized protein</fullName>
    </submittedName>
</protein>
<evidence type="ECO:0000256" key="1">
    <source>
        <dbReference type="SAM" id="MobiDB-lite"/>
    </source>
</evidence>
<proteinExistence type="predicted"/>
<feature type="compositionally biased region" description="Basic and acidic residues" evidence="1">
    <location>
        <begin position="602"/>
        <end position="614"/>
    </location>
</feature>
<organism evidence="2 3">
    <name type="scientific">Calycina marina</name>
    <dbReference type="NCBI Taxonomy" id="1763456"/>
    <lineage>
        <taxon>Eukaryota</taxon>
        <taxon>Fungi</taxon>
        <taxon>Dikarya</taxon>
        <taxon>Ascomycota</taxon>
        <taxon>Pezizomycotina</taxon>
        <taxon>Leotiomycetes</taxon>
        <taxon>Helotiales</taxon>
        <taxon>Pezizellaceae</taxon>
        <taxon>Calycina</taxon>
    </lineage>
</organism>
<dbReference type="OrthoDB" id="5380370at2759"/>
<feature type="compositionally biased region" description="Polar residues" evidence="1">
    <location>
        <begin position="355"/>
        <end position="370"/>
    </location>
</feature>
<feature type="region of interest" description="Disordered" evidence="1">
    <location>
        <begin position="588"/>
        <end position="615"/>
    </location>
</feature>
<accession>A0A9P7YWD5</accession>